<gene>
    <name evidence="7" type="ORF">JR064_10825</name>
</gene>
<evidence type="ECO:0000313" key="8">
    <source>
        <dbReference type="Proteomes" id="UP000695802"/>
    </source>
</evidence>
<evidence type="ECO:0000256" key="3">
    <source>
        <dbReference type="ARBA" id="ARBA00022989"/>
    </source>
</evidence>
<keyword evidence="2 6" id="KW-0812">Transmembrane</keyword>
<feature type="transmembrane region" description="Helical" evidence="6">
    <location>
        <begin position="163"/>
        <end position="196"/>
    </location>
</feature>
<feature type="transmembrane region" description="Helical" evidence="6">
    <location>
        <begin position="208"/>
        <end position="233"/>
    </location>
</feature>
<evidence type="ECO:0000313" key="7">
    <source>
        <dbReference type="EMBL" id="MBN6102661.1"/>
    </source>
</evidence>
<dbReference type="InterPro" id="IPR007688">
    <property type="entry name" value="Conjugal_tfr_TrbL/VirB6"/>
</dbReference>
<comment type="caution">
    <text evidence="7">The sequence shown here is derived from an EMBL/GenBank/DDBJ whole genome shotgun (WGS) entry which is preliminary data.</text>
</comment>
<feature type="transmembrane region" description="Helical" evidence="6">
    <location>
        <begin position="75"/>
        <end position="95"/>
    </location>
</feature>
<feature type="transmembrane region" description="Helical" evidence="6">
    <location>
        <begin position="253"/>
        <end position="275"/>
    </location>
</feature>
<feature type="transmembrane region" description="Helical" evidence="6">
    <location>
        <begin position="43"/>
        <end position="63"/>
    </location>
</feature>
<evidence type="ECO:0000256" key="5">
    <source>
        <dbReference type="SAM" id="MobiDB-lite"/>
    </source>
</evidence>
<keyword evidence="8" id="KW-1185">Reference proteome</keyword>
<evidence type="ECO:0000256" key="1">
    <source>
        <dbReference type="ARBA" id="ARBA00004141"/>
    </source>
</evidence>
<evidence type="ECO:0000256" key="4">
    <source>
        <dbReference type="ARBA" id="ARBA00023136"/>
    </source>
</evidence>
<keyword evidence="4 6" id="KW-0472">Membrane</keyword>
<protein>
    <submittedName>
        <fullName evidence="7">Type IV secretion system protein</fullName>
    </submittedName>
</protein>
<name>A0ABS3B5G1_9XANT</name>
<feature type="region of interest" description="Disordered" evidence="5">
    <location>
        <begin position="358"/>
        <end position="382"/>
    </location>
</feature>
<reference evidence="7 8" key="1">
    <citation type="submission" date="2021-02" db="EMBL/GenBank/DDBJ databases">
        <title>Taxonomically Unique Crown Gall-Associated Xanthomonas Stains Have Deficiency in Virulence Repertories.</title>
        <authorList>
            <person name="Mafakheri H."/>
            <person name="Taghavi S.M."/>
            <person name="Dimkic I."/>
            <person name="Nemanja K."/>
            <person name="Osdaghi E."/>
        </authorList>
    </citation>
    <scope>NUCLEOTIDE SEQUENCE [LARGE SCALE GENOMIC DNA]</scope>
    <source>
        <strain evidence="7 8">FX4</strain>
    </source>
</reference>
<organism evidence="7 8">
    <name type="scientific">Xanthomonas bonasiae</name>
    <dbReference type="NCBI Taxonomy" id="2810351"/>
    <lineage>
        <taxon>Bacteria</taxon>
        <taxon>Pseudomonadati</taxon>
        <taxon>Pseudomonadota</taxon>
        <taxon>Gammaproteobacteria</taxon>
        <taxon>Lysobacterales</taxon>
        <taxon>Lysobacteraceae</taxon>
        <taxon>Xanthomonas</taxon>
    </lineage>
</organism>
<dbReference type="RefSeq" id="WP_206229712.1">
    <property type="nucleotide sequence ID" value="NZ_JAFIWB010000009.1"/>
</dbReference>
<dbReference type="EMBL" id="JAFIWB010000009">
    <property type="protein sequence ID" value="MBN6102661.1"/>
    <property type="molecule type" value="Genomic_DNA"/>
</dbReference>
<evidence type="ECO:0000256" key="6">
    <source>
        <dbReference type="SAM" id="Phobius"/>
    </source>
</evidence>
<evidence type="ECO:0000256" key="2">
    <source>
        <dbReference type="ARBA" id="ARBA00022692"/>
    </source>
</evidence>
<proteinExistence type="predicted"/>
<dbReference type="Proteomes" id="UP000695802">
    <property type="component" value="Unassembled WGS sequence"/>
</dbReference>
<keyword evidence="3 6" id="KW-1133">Transmembrane helix</keyword>
<dbReference type="Pfam" id="PF04610">
    <property type="entry name" value="TrbL"/>
    <property type="match status" value="1"/>
</dbReference>
<comment type="subcellular location">
    <subcellularLocation>
        <location evidence="1">Membrane</location>
        <topology evidence="1">Multi-pass membrane protein</topology>
    </subcellularLocation>
</comment>
<accession>A0ABS3B5G1</accession>
<sequence>MSACAAIPIDGDGGLAAGLAAIDCQINGAVQAGYAQLFGASGMFGAVLRALLVVWVAMLALGLIGGRLRLSLPALGPRLFGVALVLTFATAWPAYQTVVYGLLVGGPDQIASAFLGAPHGATQAFASRLDGLLGELVELGRQFDAQAAAPQAKQAAKLVRGCALLLLLSTVGLLVVARLVLAALLALGPMFVLLALFRATRGLFEGWLRMALSFALVPMLVALAGAVLLRVLAPVIDAIALDPLAAAQQQRPLLMLLLGCAIYLGLLLAMAWTAAGLARAWRLGRGDQPADGGSSRVDVQARGAPAALSPARVHDFATEARIASAGSARTLQWLGGLARDSAPRTAPQASVAAVSVGNRRGGLGQGMRPRMAPRPLGGARTP</sequence>